<evidence type="ECO:0000256" key="2">
    <source>
        <dbReference type="ARBA" id="ARBA00022448"/>
    </source>
</evidence>
<dbReference type="PANTHER" id="PTHR30193">
    <property type="entry name" value="ABC TRANSPORTER PERMEASE PROTEIN"/>
    <property type="match status" value="1"/>
</dbReference>
<evidence type="ECO:0000256" key="5">
    <source>
        <dbReference type="ARBA" id="ARBA00022989"/>
    </source>
</evidence>
<keyword evidence="9" id="KW-1185">Reference proteome</keyword>
<keyword evidence="4 7" id="KW-0812">Transmembrane</keyword>
<dbReference type="InterPro" id="IPR035906">
    <property type="entry name" value="MetI-like_sf"/>
</dbReference>
<keyword evidence="5 7" id="KW-1133">Transmembrane helix</keyword>
<dbReference type="AlphaFoldDB" id="A0A1U7LZN5"/>
<accession>A0A1U7LZN5</accession>
<dbReference type="Pfam" id="PF00528">
    <property type="entry name" value="BPD_transp_1"/>
    <property type="match status" value="1"/>
</dbReference>
<evidence type="ECO:0000313" key="8">
    <source>
        <dbReference type="EMBL" id="OLR64787.1"/>
    </source>
</evidence>
<reference evidence="8 9" key="1">
    <citation type="journal article" date="2016" name="Appl. Environ. Microbiol.">
        <title>Function and Phylogeny of Bacterial Butyryl Coenzyme A:Acetate Transferases and Their Diversity in the Proximal Colon of Swine.</title>
        <authorList>
            <person name="Trachsel J."/>
            <person name="Bayles D.O."/>
            <person name="Looft T."/>
            <person name="Levine U.Y."/>
            <person name="Allen H.K."/>
        </authorList>
    </citation>
    <scope>NUCLEOTIDE SEQUENCE [LARGE SCALE GENOMIC DNA]</scope>
    <source>
        <strain evidence="8 9">35-6-1</strain>
    </source>
</reference>
<accession>A0A848RIZ8</accession>
<dbReference type="Proteomes" id="UP000187166">
    <property type="component" value="Unassembled WGS sequence"/>
</dbReference>
<keyword evidence="3" id="KW-1003">Cell membrane</keyword>
<sequence length="297" mass="34263">MKISARKSYERKLGFKEFLIYFLIPLAPLIIFWFLPMIASFLISFTNWNYVSPNFDVVGVDNYKYILRSNFFWQALKNTIVFGIGTVIPVLFFGFVFALFLQGNFRGKLIYQGFLFSPWVTPMVAMSIVWSWMLRGDVGLINRCLAMVGINGPEWLSNENTAMIAVIMVTIWKNSGWAMLFYTDAMSKIPSSLFEVGELEGINIFEKIKYIYFPMTKNTTFFLLIMNLITSIQAYDQFSVLTRGGPAGSTRTLLYMFYQMAFEEFNMGKASAISLIIVIITAMLSLFMIFMRRKMES</sequence>
<dbReference type="STRING" id="1465756.BIV18_04255"/>
<comment type="similarity">
    <text evidence="7">Belongs to the binding-protein-dependent transport system permease family.</text>
</comment>
<feature type="transmembrane region" description="Helical" evidence="7">
    <location>
        <begin position="162"/>
        <end position="182"/>
    </location>
</feature>
<organism evidence="8 9">
    <name type="scientific">Peptoniphilus porci</name>
    <dbReference type="NCBI Taxonomy" id="2652280"/>
    <lineage>
        <taxon>Bacteria</taxon>
        <taxon>Bacillati</taxon>
        <taxon>Bacillota</taxon>
        <taxon>Tissierellia</taxon>
        <taxon>Tissierellales</taxon>
        <taxon>Peptoniphilaceae</taxon>
        <taxon>Peptoniphilus</taxon>
    </lineage>
</organism>
<proteinExistence type="inferred from homology"/>
<comment type="caution">
    <text evidence="8">The sequence shown here is derived from an EMBL/GenBank/DDBJ whole genome shotgun (WGS) entry which is preliminary data.</text>
</comment>
<dbReference type="InterPro" id="IPR000515">
    <property type="entry name" value="MetI-like"/>
</dbReference>
<dbReference type="GO" id="GO:0055085">
    <property type="term" value="P:transmembrane transport"/>
    <property type="evidence" value="ECO:0007669"/>
    <property type="project" value="InterPro"/>
</dbReference>
<feature type="transmembrane region" description="Helical" evidence="7">
    <location>
        <begin position="80"/>
        <end position="101"/>
    </location>
</feature>
<evidence type="ECO:0000313" key="9">
    <source>
        <dbReference type="Proteomes" id="UP000187166"/>
    </source>
</evidence>
<dbReference type="RefSeq" id="WP_075659429.1">
    <property type="nucleotide sequence ID" value="NZ_JABDSR010000008.1"/>
</dbReference>
<feature type="transmembrane region" description="Helical" evidence="7">
    <location>
        <begin position="270"/>
        <end position="291"/>
    </location>
</feature>
<evidence type="ECO:0000256" key="1">
    <source>
        <dbReference type="ARBA" id="ARBA00004651"/>
    </source>
</evidence>
<dbReference type="PANTHER" id="PTHR30193:SF37">
    <property type="entry name" value="INNER MEMBRANE ABC TRANSPORTER PERMEASE PROTEIN YCJO"/>
    <property type="match status" value="1"/>
</dbReference>
<feature type="transmembrane region" description="Helical" evidence="7">
    <location>
        <begin position="20"/>
        <end position="45"/>
    </location>
</feature>
<protein>
    <submittedName>
        <fullName evidence="8">ABC transporter</fullName>
    </submittedName>
</protein>
<dbReference type="Gene3D" id="1.10.3720.10">
    <property type="entry name" value="MetI-like"/>
    <property type="match status" value="1"/>
</dbReference>
<feature type="transmembrane region" description="Helical" evidence="7">
    <location>
        <begin position="219"/>
        <end position="235"/>
    </location>
</feature>
<evidence type="ECO:0000256" key="3">
    <source>
        <dbReference type="ARBA" id="ARBA00022475"/>
    </source>
</evidence>
<feature type="transmembrane region" description="Helical" evidence="7">
    <location>
        <begin position="113"/>
        <end position="133"/>
    </location>
</feature>
<comment type="subcellular location">
    <subcellularLocation>
        <location evidence="1 7">Cell membrane</location>
        <topology evidence="1 7">Multi-pass membrane protein</topology>
    </subcellularLocation>
</comment>
<evidence type="ECO:0000256" key="6">
    <source>
        <dbReference type="ARBA" id="ARBA00023136"/>
    </source>
</evidence>
<dbReference type="InterPro" id="IPR051393">
    <property type="entry name" value="ABC_transporter_permease"/>
</dbReference>
<dbReference type="EMBL" id="MJIH01000001">
    <property type="protein sequence ID" value="OLR64787.1"/>
    <property type="molecule type" value="Genomic_DNA"/>
</dbReference>
<dbReference type="SUPFAM" id="SSF161098">
    <property type="entry name" value="MetI-like"/>
    <property type="match status" value="1"/>
</dbReference>
<keyword evidence="6 7" id="KW-0472">Membrane</keyword>
<evidence type="ECO:0000256" key="4">
    <source>
        <dbReference type="ARBA" id="ARBA00022692"/>
    </source>
</evidence>
<dbReference type="GO" id="GO:0005886">
    <property type="term" value="C:plasma membrane"/>
    <property type="evidence" value="ECO:0007669"/>
    <property type="project" value="UniProtKB-SubCell"/>
</dbReference>
<gene>
    <name evidence="8" type="ORF">BIV18_04255</name>
</gene>
<name>A0A1U7LZN5_9FIRM</name>
<evidence type="ECO:0000256" key="7">
    <source>
        <dbReference type="RuleBase" id="RU363032"/>
    </source>
</evidence>
<dbReference type="PROSITE" id="PS50928">
    <property type="entry name" value="ABC_TM1"/>
    <property type="match status" value="1"/>
</dbReference>
<keyword evidence="2 7" id="KW-0813">Transport</keyword>
<dbReference type="CDD" id="cd06261">
    <property type="entry name" value="TM_PBP2"/>
    <property type="match status" value="1"/>
</dbReference>